<evidence type="ECO:0000256" key="3">
    <source>
        <dbReference type="ARBA" id="ARBA00007681"/>
    </source>
</evidence>
<evidence type="ECO:0000256" key="10">
    <source>
        <dbReference type="HAMAP-Rule" id="MF_00815"/>
    </source>
</evidence>
<gene>
    <name evidence="10 11" type="primary">atpG</name>
    <name evidence="11" type="ORF">EAL2_c03910</name>
</gene>
<evidence type="ECO:0000313" key="11">
    <source>
        <dbReference type="EMBL" id="AHM55694.1"/>
    </source>
</evidence>
<keyword evidence="5 10" id="KW-0375">Hydrogen ion transport</keyword>
<evidence type="ECO:0000256" key="8">
    <source>
        <dbReference type="ARBA" id="ARBA00023196"/>
    </source>
</evidence>
<evidence type="ECO:0000313" key="12">
    <source>
        <dbReference type="Proteomes" id="UP000019591"/>
    </source>
</evidence>
<dbReference type="Gene3D" id="1.10.287.80">
    <property type="entry name" value="ATP synthase, gamma subunit, helix hairpin domain"/>
    <property type="match status" value="1"/>
</dbReference>
<reference evidence="11 12" key="1">
    <citation type="journal article" date="2014" name="Genome Announc.">
        <title>Complete Genome Sequence of Amino Acid-Utilizing Eubacterium acidaminophilum al-2 (DSM 3953).</title>
        <authorList>
            <person name="Poehlein A."/>
            <person name="Andreesen J.R."/>
            <person name="Daniel R."/>
        </authorList>
    </citation>
    <scope>NUCLEOTIDE SEQUENCE [LARGE SCALE GENOMIC DNA]</scope>
    <source>
        <strain evidence="11 12">DSM 3953</strain>
    </source>
</reference>
<evidence type="ECO:0000256" key="1">
    <source>
        <dbReference type="ARBA" id="ARBA00003456"/>
    </source>
</evidence>
<dbReference type="PANTHER" id="PTHR11693:SF22">
    <property type="entry name" value="ATP SYNTHASE SUBUNIT GAMMA, MITOCHONDRIAL"/>
    <property type="match status" value="1"/>
</dbReference>
<dbReference type="OrthoDB" id="9812769at2"/>
<dbReference type="GO" id="GO:0045259">
    <property type="term" value="C:proton-transporting ATP synthase complex"/>
    <property type="evidence" value="ECO:0007669"/>
    <property type="project" value="UniProtKB-KW"/>
</dbReference>
<accession>W8T1U7</accession>
<dbReference type="GO" id="GO:0046933">
    <property type="term" value="F:proton-transporting ATP synthase activity, rotational mechanism"/>
    <property type="evidence" value="ECO:0007669"/>
    <property type="project" value="UniProtKB-UniRule"/>
</dbReference>
<comment type="similarity">
    <text evidence="3 10">Belongs to the ATPase gamma chain family.</text>
</comment>
<dbReference type="KEGG" id="eac:EAL2_c03910"/>
<evidence type="ECO:0000256" key="7">
    <source>
        <dbReference type="ARBA" id="ARBA00023136"/>
    </source>
</evidence>
<keyword evidence="10" id="KW-1003">Cell membrane</keyword>
<dbReference type="InterPro" id="IPR035968">
    <property type="entry name" value="ATP_synth_F1_ATPase_gsu"/>
</dbReference>
<protein>
    <recommendedName>
        <fullName evidence="10">ATP synthase gamma chain</fullName>
    </recommendedName>
    <alternativeName>
        <fullName evidence="10">ATP synthase F1 sector gamma subunit</fullName>
    </alternativeName>
    <alternativeName>
        <fullName evidence="10">F-ATPase gamma subunit</fullName>
    </alternativeName>
</protein>
<dbReference type="STRING" id="1286171.EAL2_c03910"/>
<dbReference type="HOGENOM" id="CLU_050669_0_1_9"/>
<dbReference type="SUPFAM" id="SSF52943">
    <property type="entry name" value="ATP synthase (F1-ATPase), gamma subunit"/>
    <property type="match status" value="1"/>
</dbReference>
<dbReference type="GO" id="GO:0005524">
    <property type="term" value="F:ATP binding"/>
    <property type="evidence" value="ECO:0007669"/>
    <property type="project" value="UniProtKB-UniRule"/>
</dbReference>
<dbReference type="AlphaFoldDB" id="W8T1U7"/>
<dbReference type="GO" id="GO:0042777">
    <property type="term" value="P:proton motive force-driven plasma membrane ATP synthesis"/>
    <property type="evidence" value="ECO:0007669"/>
    <property type="project" value="UniProtKB-UniRule"/>
</dbReference>
<dbReference type="Pfam" id="PF00231">
    <property type="entry name" value="ATP-synt"/>
    <property type="match status" value="1"/>
</dbReference>
<dbReference type="PRINTS" id="PR00126">
    <property type="entry name" value="ATPASEGAMMA"/>
</dbReference>
<dbReference type="InterPro" id="IPR000131">
    <property type="entry name" value="ATP_synth_F1_gsu"/>
</dbReference>
<evidence type="ECO:0000256" key="2">
    <source>
        <dbReference type="ARBA" id="ARBA00004170"/>
    </source>
</evidence>
<dbReference type="PANTHER" id="PTHR11693">
    <property type="entry name" value="ATP SYNTHASE GAMMA CHAIN"/>
    <property type="match status" value="1"/>
</dbReference>
<dbReference type="CDD" id="cd12151">
    <property type="entry name" value="F1-ATPase_gamma"/>
    <property type="match status" value="1"/>
</dbReference>
<keyword evidence="4 10" id="KW-0813">Transport</keyword>
<evidence type="ECO:0000256" key="9">
    <source>
        <dbReference type="ARBA" id="ARBA00023310"/>
    </source>
</evidence>
<dbReference type="InterPro" id="IPR023632">
    <property type="entry name" value="ATP_synth_F1_gsu_CS"/>
</dbReference>
<proteinExistence type="inferred from homology"/>
<sequence length="286" mass="31553">MAGVGMKDIKRRIKSVSNTKQITKAMELVSSAKLRRAKEAVVQSRPYFETLYETIKDIAINTKGIKSPFLEKREVKNKCYIVLSGDRGLCGGYNSNSLKTAVAHMEGKKEKVIAVGRKSAEFFSKRGYDVVSRHTGISERPQYSHGQDIAAKISELFTKGEVDEVYLVYTYFQSALVQEPRVVKLLPLSFEVSAEAEAEKGRGLVTYEPSEEEVLSYLVPKFLSGIVFGGMVESGASEQGARRMAMESATGNAEDMIGKLELLYNRARQATITQELSEIVAGANAL</sequence>
<dbReference type="eggNOG" id="COG0224">
    <property type="taxonomic scope" value="Bacteria"/>
</dbReference>
<comment type="function">
    <text evidence="1 10">Produces ATP from ADP in the presence of a proton gradient across the membrane. The gamma chain is believed to be important in regulating ATPase activity and the flow of protons through the CF(0) complex.</text>
</comment>
<evidence type="ECO:0000256" key="6">
    <source>
        <dbReference type="ARBA" id="ARBA00023065"/>
    </source>
</evidence>
<keyword evidence="12" id="KW-1185">Reference proteome</keyword>
<evidence type="ECO:0000256" key="4">
    <source>
        <dbReference type="ARBA" id="ARBA00022448"/>
    </source>
</evidence>
<keyword evidence="6 10" id="KW-0406">Ion transport</keyword>
<keyword evidence="8 10" id="KW-0139">CF(1)</keyword>
<keyword evidence="9 10" id="KW-0066">ATP synthesis</keyword>
<dbReference type="Proteomes" id="UP000019591">
    <property type="component" value="Chromosome"/>
</dbReference>
<dbReference type="HAMAP" id="MF_00815">
    <property type="entry name" value="ATP_synth_gamma_bact"/>
    <property type="match status" value="1"/>
</dbReference>
<keyword evidence="7 10" id="KW-0472">Membrane</keyword>
<dbReference type="RefSeq" id="WP_025434732.1">
    <property type="nucleotide sequence ID" value="NZ_CP007452.1"/>
</dbReference>
<dbReference type="NCBIfam" id="TIGR01146">
    <property type="entry name" value="ATPsyn_F1gamma"/>
    <property type="match status" value="1"/>
</dbReference>
<dbReference type="PROSITE" id="PS00153">
    <property type="entry name" value="ATPASE_GAMMA"/>
    <property type="match status" value="1"/>
</dbReference>
<dbReference type="EMBL" id="CP007452">
    <property type="protein sequence ID" value="AHM55694.1"/>
    <property type="molecule type" value="Genomic_DNA"/>
</dbReference>
<dbReference type="PATRIC" id="fig|1286171.3.peg.332"/>
<organism evidence="11 12">
    <name type="scientific">Peptoclostridium acidaminophilum DSM 3953</name>
    <dbReference type="NCBI Taxonomy" id="1286171"/>
    <lineage>
        <taxon>Bacteria</taxon>
        <taxon>Bacillati</taxon>
        <taxon>Bacillota</taxon>
        <taxon>Clostridia</taxon>
        <taxon>Peptostreptococcales</taxon>
        <taxon>Peptoclostridiaceae</taxon>
        <taxon>Peptoclostridium</taxon>
    </lineage>
</organism>
<comment type="subcellular location">
    <subcellularLocation>
        <location evidence="10">Cell membrane</location>
        <topology evidence="10">Peripheral membrane protein</topology>
    </subcellularLocation>
    <subcellularLocation>
        <location evidence="2">Membrane</location>
        <topology evidence="2">Peripheral membrane protein</topology>
    </subcellularLocation>
</comment>
<dbReference type="GO" id="GO:0005886">
    <property type="term" value="C:plasma membrane"/>
    <property type="evidence" value="ECO:0007669"/>
    <property type="project" value="UniProtKB-SubCell"/>
</dbReference>
<name>W8T1U7_PEPAC</name>
<comment type="subunit">
    <text evidence="10">F-type ATPases have 2 components, CF(1) - the catalytic core - and CF(0) - the membrane proton channel. CF(1) has five subunits: alpha(3), beta(3), gamma(1), delta(1), epsilon(1). CF(0) has three main subunits: a, b and c.</text>
</comment>
<dbReference type="Gene3D" id="3.40.1380.10">
    <property type="match status" value="1"/>
</dbReference>
<evidence type="ECO:0000256" key="5">
    <source>
        <dbReference type="ARBA" id="ARBA00022781"/>
    </source>
</evidence>